<protein>
    <submittedName>
        <fullName evidence="10">Uncharacterized protein</fullName>
    </submittedName>
</protein>
<dbReference type="PANTHER" id="PTHR21137">
    <property type="entry name" value="ODORANT RECEPTOR"/>
    <property type="match status" value="1"/>
</dbReference>
<evidence type="ECO:0000256" key="2">
    <source>
        <dbReference type="ARBA" id="ARBA00022475"/>
    </source>
</evidence>
<evidence type="ECO:0000256" key="1">
    <source>
        <dbReference type="ARBA" id="ARBA00004651"/>
    </source>
</evidence>
<evidence type="ECO:0000256" key="9">
    <source>
        <dbReference type="ARBA" id="ARBA00023224"/>
    </source>
</evidence>
<evidence type="ECO:0000313" key="10">
    <source>
        <dbReference type="EMBL" id="KAJ9578503.1"/>
    </source>
</evidence>
<evidence type="ECO:0000256" key="5">
    <source>
        <dbReference type="ARBA" id="ARBA00022725"/>
    </source>
</evidence>
<evidence type="ECO:0000256" key="4">
    <source>
        <dbReference type="ARBA" id="ARBA00022692"/>
    </source>
</evidence>
<evidence type="ECO:0000256" key="6">
    <source>
        <dbReference type="ARBA" id="ARBA00022989"/>
    </source>
</evidence>
<keyword evidence="4" id="KW-0812">Transmembrane</keyword>
<comment type="caution">
    <text evidence="10">The sequence shown here is derived from an EMBL/GenBank/DDBJ whole genome shotgun (WGS) entry which is preliminary data.</text>
</comment>
<accession>A0AAD8E5Y3</accession>
<sequence>MNLAETKFVTLLEGIFIVNKHEPIVKDHLALTTIITKIVLLEKWIILTAWMLMPIMVRYYDVWTSSEPEIDETIDSRLQYLKYFGIIIWLPPNINEFPTYELVYLFNSIGTYAVASNFEASGVIFLTFIVNIKTHFKILASAIENMDEIYQNSHKSMVGMPEQANYNVSTSQFLQEIKSTSDEETDEVRNLHSYTRRNYTSNLINKINDADFEETLLNHSVSDEELYHYFIRCIKYHQALL</sequence>
<keyword evidence="9" id="KW-0807">Transducer</keyword>
<reference evidence="10" key="2">
    <citation type="submission" date="2023-05" db="EMBL/GenBank/DDBJ databases">
        <authorList>
            <person name="Fouks B."/>
        </authorList>
    </citation>
    <scope>NUCLEOTIDE SEQUENCE</scope>
    <source>
        <strain evidence="10">Stay&amp;Tobe</strain>
        <tissue evidence="10">Testes</tissue>
    </source>
</reference>
<dbReference type="GO" id="GO:0005886">
    <property type="term" value="C:plasma membrane"/>
    <property type="evidence" value="ECO:0007669"/>
    <property type="project" value="UniProtKB-SubCell"/>
</dbReference>
<organism evidence="10 11">
    <name type="scientific">Diploptera punctata</name>
    <name type="common">Pacific beetle cockroach</name>
    <dbReference type="NCBI Taxonomy" id="6984"/>
    <lineage>
        <taxon>Eukaryota</taxon>
        <taxon>Metazoa</taxon>
        <taxon>Ecdysozoa</taxon>
        <taxon>Arthropoda</taxon>
        <taxon>Hexapoda</taxon>
        <taxon>Insecta</taxon>
        <taxon>Pterygota</taxon>
        <taxon>Neoptera</taxon>
        <taxon>Polyneoptera</taxon>
        <taxon>Dictyoptera</taxon>
        <taxon>Blattodea</taxon>
        <taxon>Blaberoidea</taxon>
        <taxon>Blaberidae</taxon>
        <taxon>Diplopterinae</taxon>
        <taxon>Diploptera</taxon>
    </lineage>
</organism>
<keyword evidence="2" id="KW-1003">Cell membrane</keyword>
<gene>
    <name evidence="10" type="ORF">L9F63_005232</name>
</gene>
<proteinExistence type="predicted"/>
<name>A0AAD8E5Y3_DIPPU</name>
<dbReference type="GO" id="GO:0007165">
    <property type="term" value="P:signal transduction"/>
    <property type="evidence" value="ECO:0007669"/>
    <property type="project" value="UniProtKB-KW"/>
</dbReference>
<dbReference type="PANTHER" id="PTHR21137:SF35">
    <property type="entry name" value="ODORANT RECEPTOR 19A-RELATED"/>
    <property type="match status" value="1"/>
</dbReference>
<keyword evidence="7" id="KW-0472">Membrane</keyword>
<keyword evidence="6" id="KW-1133">Transmembrane helix</keyword>
<dbReference type="Proteomes" id="UP001233999">
    <property type="component" value="Unassembled WGS sequence"/>
</dbReference>
<comment type="subcellular location">
    <subcellularLocation>
        <location evidence="1">Cell membrane</location>
        <topology evidence="1">Multi-pass membrane protein</topology>
    </subcellularLocation>
</comment>
<evidence type="ECO:0000256" key="7">
    <source>
        <dbReference type="ARBA" id="ARBA00023136"/>
    </source>
</evidence>
<dbReference type="AlphaFoldDB" id="A0AAD8E5Y3"/>
<keyword evidence="5" id="KW-0552">Olfaction</keyword>
<reference evidence="10" key="1">
    <citation type="journal article" date="2023" name="IScience">
        <title>Live-bearing cockroach genome reveals convergent evolutionary mechanisms linked to viviparity in insects and beyond.</title>
        <authorList>
            <person name="Fouks B."/>
            <person name="Harrison M.C."/>
            <person name="Mikhailova A.A."/>
            <person name="Marchal E."/>
            <person name="English S."/>
            <person name="Carruthers M."/>
            <person name="Jennings E.C."/>
            <person name="Chiamaka E.L."/>
            <person name="Frigard R.A."/>
            <person name="Pippel M."/>
            <person name="Attardo G.M."/>
            <person name="Benoit J.B."/>
            <person name="Bornberg-Bauer E."/>
            <person name="Tobe S.S."/>
        </authorList>
    </citation>
    <scope>NUCLEOTIDE SEQUENCE</scope>
    <source>
        <strain evidence="10">Stay&amp;Tobe</strain>
    </source>
</reference>
<evidence type="ECO:0000256" key="8">
    <source>
        <dbReference type="ARBA" id="ARBA00023170"/>
    </source>
</evidence>
<keyword evidence="3" id="KW-0716">Sensory transduction</keyword>
<evidence type="ECO:0000313" key="11">
    <source>
        <dbReference type="Proteomes" id="UP001233999"/>
    </source>
</evidence>
<dbReference type="GO" id="GO:0005549">
    <property type="term" value="F:odorant binding"/>
    <property type="evidence" value="ECO:0007669"/>
    <property type="project" value="InterPro"/>
</dbReference>
<dbReference type="EMBL" id="JASPKZ010008874">
    <property type="protein sequence ID" value="KAJ9578503.1"/>
    <property type="molecule type" value="Genomic_DNA"/>
</dbReference>
<evidence type="ECO:0000256" key="3">
    <source>
        <dbReference type="ARBA" id="ARBA00022606"/>
    </source>
</evidence>
<keyword evidence="8" id="KW-0675">Receptor</keyword>
<dbReference type="InterPro" id="IPR004117">
    <property type="entry name" value="7tm6_olfct_rcpt"/>
</dbReference>
<dbReference type="GO" id="GO:0004984">
    <property type="term" value="F:olfactory receptor activity"/>
    <property type="evidence" value="ECO:0007669"/>
    <property type="project" value="InterPro"/>
</dbReference>
<feature type="non-terminal residue" evidence="10">
    <location>
        <position position="241"/>
    </location>
</feature>
<keyword evidence="11" id="KW-1185">Reference proteome</keyword>